<protein>
    <recommendedName>
        <fullName evidence="3">F-box domain-containing protein</fullName>
    </recommendedName>
</protein>
<organism evidence="1 2">
    <name type="scientific">Ditylenchus destructor</name>
    <dbReference type="NCBI Taxonomy" id="166010"/>
    <lineage>
        <taxon>Eukaryota</taxon>
        <taxon>Metazoa</taxon>
        <taxon>Ecdysozoa</taxon>
        <taxon>Nematoda</taxon>
        <taxon>Chromadorea</taxon>
        <taxon>Rhabditida</taxon>
        <taxon>Tylenchina</taxon>
        <taxon>Tylenchomorpha</taxon>
        <taxon>Sphaerularioidea</taxon>
        <taxon>Anguinidae</taxon>
        <taxon>Anguininae</taxon>
        <taxon>Ditylenchus</taxon>
    </lineage>
</organism>
<name>A0AAD4R031_9BILA</name>
<comment type="caution">
    <text evidence="1">The sequence shown here is derived from an EMBL/GenBank/DDBJ whole genome shotgun (WGS) entry which is preliminary data.</text>
</comment>
<gene>
    <name evidence="1" type="ORF">DdX_09361</name>
</gene>
<reference evidence="1" key="1">
    <citation type="submission" date="2022-01" db="EMBL/GenBank/DDBJ databases">
        <title>Genome Sequence Resource for Two Populations of Ditylenchus destructor, the Migratory Endoparasitic Phytonematode.</title>
        <authorList>
            <person name="Zhang H."/>
            <person name="Lin R."/>
            <person name="Xie B."/>
        </authorList>
    </citation>
    <scope>NUCLEOTIDE SEQUENCE</scope>
    <source>
        <strain evidence="1">BazhouSP</strain>
    </source>
</reference>
<dbReference type="Proteomes" id="UP001201812">
    <property type="component" value="Unassembled WGS sequence"/>
</dbReference>
<dbReference type="EMBL" id="JAKKPZ010000017">
    <property type="protein sequence ID" value="KAI1712737.1"/>
    <property type="molecule type" value="Genomic_DNA"/>
</dbReference>
<sequence length="376" mass="43985">MAQPLPQLNIPFGLFYNIISCFDRRELCQLRNVNHRHYTVIENKFGSTSPYLMFYEQEKTILGDWRWRPALGSSSEKMPSDVRNQLAVSKFVRFNASFLDINSLSESNIDLLSISHVWENQDLTLTVTSNFEWNEQWIHLTTKAKYLDVEANGSINYLRQFTLGNCVRLRLTDCTDTLDTVEIPWDHILDYLFQPNSKDTKRIHILAHSPFEHHQRQTLDFIQQVKQKFLESLAPLDFVFEWETFEVDVAIDDFIVQNRHPRFPPEMWSVYQRTLDGASRTNNYAEAANRRIQTELGVCHPTLGNFILSLKKVQHGRDQQYMQSDPGFGFSVVDLLWRGFIILTRIPLGSPQNPSKTNSIFKRHFGALQRYDNRGF</sequence>
<proteinExistence type="predicted"/>
<evidence type="ECO:0000313" key="2">
    <source>
        <dbReference type="Proteomes" id="UP001201812"/>
    </source>
</evidence>
<dbReference type="AlphaFoldDB" id="A0AAD4R031"/>
<evidence type="ECO:0000313" key="1">
    <source>
        <dbReference type="EMBL" id="KAI1712737.1"/>
    </source>
</evidence>
<keyword evidence="2" id="KW-1185">Reference proteome</keyword>
<evidence type="ECO:0008006" key="3">
    <source>
        <dbReference type="Google" id="ProtNLM"/>
    </source>
</evidence>
<accession>A0AAD4R031</accession>